<dbReference type="Gene3D" id="1.20.120.530">
    <property type="entry name" value="GntR ligand-binding domain-like"/>
    <property type="match status" value="1"/>
</dbReference>
<proteinExistence type="predicted"/>
<dbReference type="CDD" id="cd07377">
    <property type="entry name" value="WHTH_GntR"/>
    <property type="match status" value="1"/>
</dbReference>
<dbReference type="EMBL" id="FNYY01000027">
    <property type="protein sequence ID" value="SEK08555.1"/>
    <property type="molecule type" value="Genomic_DNA"/>
</dbReference>
<keyword evidence="8" id="KW-1185">Reference proteome</keyword>
<dbReference type="InterPro" id="IPR036388">
    <property type="entry name" value="WH-like_DNA-bd_sf"/>
</dbReference>
<dbReference type="EMBL" id="FNYY01000007">
    <property type="protein sequence ID" value="SEJ53535.1"/>
    <property type="molecule type" value="Genomic_DNA"/>
</dbReference>
<keyword evidence="3" id="KW-0804">Transcription</keyword>
<dbReference type="GeneID" id="80820790"/>
<keyword evidence="2" id="KW-0238">DNA-binding</keyword>
<reference evidence="7 8" key="1">
    <citation type="submission" date="2016-10" db="EMBL/GenBank/DDBJ databases">
        <authorList>
            <person name="Varghese N."/>
            <person name="Submissions S."/>
        </authorList>
    </citation>
    <scope>NUCLEOTIDE SEQUENCE [LARGE SCALE GENOMIC DNA]</scope>
    <source>
        <strain evidence="7 8">FF3</strain>
    </source>
</reference>
<dbReference type="Proteomes" id="UP000182932">
    <property type="component" value="Unassembled WGS sequence"/>
</dbReference>
<dbReference type="AlphaFoldDB" id="A0A975ZQR1"/>
<accession>A0A975ZQR1</accession>
<protein>
    <submittedName>
        <fullName evidence="7">Transcriptional regulator, GntR family</fullName>
    </submittedName>
</protein>
<dbReference type="GO" id="GO:0003700">
    <property type="term" value="F:DNA-binding transcription factor activity"/>
    <property type="evidence" value="ECO:0007669"/>
    <property type="project" value="InterPro"/>
</dbReference>
<organism evidence="7 8">
    <name type="scientific">Marinovum algicola</name>
    <dbReference type="NCBI Taxonomy" id="42444"/>
    <lineage>
        <taxon>Bacteria</taxon>
        <taxon>Pseudomonadati</taxon>
        <taxon>Pseudomonadota</taxon>
        <taxon>Alphaproteobacteria</taxon>
        <taxon>Rhodobacterales</taxon>
        <taxon>Roseobacteraceae</taxon>
        <taxon>Marinovum</taxon>
    </lineage>
</organism>
<dbReference type="Gene3D" id="1.10.10.10">
    <property type="entry name" value="Winged helix-like DNA-binding domain superfamily/Winged helix DNA-binding domain"/>
    <property type="match status" value="1"/>
</dbReference>
<evidence type="ECO:0000256" key="2">
    <source>
        <dbReference type="ARBA" id="ARBA00023125"/>
    </source>
</evidence>
<evidence type="ECO:0000256" key="3">
    <source>
        <dbReference type="ARBA" id="ARBA00023163"/>
    </source>
</evidence>
<comment type="caution">
    <text evidence="7">The sequence shown here is derived from an EMBL/GenBank/DDBJ whole genome shotgun (WGS) entry which is preliminary data.</text>
</comment>
<name>A0A975ZQR1_9RHOB</name>
<dbReference type="GO" id="GO:0003677">
    <property type="term" value="F:DNA binding"/>
    <property type="evidence" value="ECO:0007669"/>
    <property type="project" value="UniProtKB-KW"/>
</dbReference>
<dbReference type="InterPro" id="IPR036390">
    <property type="entry name" value="WH_DNA-bd_sf"/>
</dbReference>
<dbReference type="Pfam" id="PF07729">
    <property type="entry name" value="FCD"/>
    <property type="match status" value="1"/>
</dbReference>
<dbReference type="PANTHER" id="PTHR43537">
    <property type="entry name" value="TRANSCRIPTIONAL REGULATOR, GNTR FAMILY"/>
    <property type="match status" value="1"/>
</dbReference>
<dbReference type="SUPFAM" id="SSF46785">
    <property type="entry name" value="Winged helix' DNA-binding domain"/>
    <property type="match status" value="1"/>
</dbReference>
<evidence type="ECO:0000259" key="4">
    <source>
        <dbReference type="PROSITE" id="PS50949"/>
    </source>
</evidence>
<dbReference type="EMBL" id="FNYY01000019">
    <property type="protein sequence ID" value="SEK02236.1"/>
    <property type="molecule type" value="Genomic_DNA"/>
</dbReference>
<evidence type="ECO:0000256" key="1">
    <source>
        <dbReference type="ARBA" id="ARBA00023015"/>
    </source>
</evidence>
<dbReference type="InterPro" id="IPR011711">
    <property type="entry name" value="GntR_C"/>
</dbReference>
<feature type="domain" description="HTH gntR-type" evidence="4">
    <location>
        <begin position="10"/>
        <end position="77"/>
    </location>
</feature>
<dbReference type="SMART" id="SM00345">
    <property type="entry name" value="HTH_GNTR"/>
    <property type="match status" value="1"/>
</dbReference>
<evidence type="ECO:0000313" key="7">
    <source>
        <dbReference type="EMBL" id="SEK08555.1"/>
    </source>
</evidence>
<dbReference type="SMART" id="SM00895">
    <property type="entry name" value="FCD"/>
    <property type="match status" value="1"/>
</dbReference>
<dbReference type="InterPro" id="IPR008920">
    <property type="entry name" value="TF_FadR/GntR_C"/>
</dbReference>
<dbReference type="PANTHER" id="PTHR43537:SF6">
    <property type="entry name" value="HTH-TYPE TRANSCRIPTIONAL REPRESSOR RSPR"/>
    <property type="match status" value="1"/>
</dbReference>
<keyword evidence="1" id="KW-0805">Transcription regulation</keyword>
<dbReference type="PROSITE" id="PS50949">
    <property type="entry name" value="HTH_GNTR"/>
    <property type="match status" value="1"/>
</dbReference>
<sequence length="231" mass="25470">MPHSLSSDRRTAVDEIFDHLRAEIDALRLRPGDRISEAEIAARFGVSRQPVRDAFTRLANLDLLLIRPQRATEVKRFSAREIEKSRFVRAAVEAEVLRRAALAAAETQAAARQALTQELSRQRAALAAGDAHGFSALDYAFHRALCTIAGAAFAFEVIAAEKAKVDRLCLLGLAKQDRMPQLLADHEAIATAILQGDPETAVANGMKHLKRLDSTLEKITKDNASYFENEK</sequence>
<evidence type="ECO:0000313" key="8">
    <source>
        <dbReference type="Proteomes" id="UP000182932"/>
    </source>
</evidence>
<evidence type="ECO:0000313" key="5">
    <source>
        <dbReference type="EMBL" id="SEJ53535.1"/>
    </source>
</evidence>
<evidence type="ECO:0000313" key="6">
    <source>
        <dbReference type="EMBL" id="SEK02236.1"/>
    </source>
</evidence>
<gene>
    <name evidence="5" type="ORF">SAMN04487940_1071</name>
    <name evidence="6" type="ORF">SAMN04487940_1196</name>
    <name evidence="7" type="ORF">SAMN04487940_1271</name>
</gene>
<dbReference type="RefSeq" id="WP_074836622.1">
    <property type="nucleotide sequence ID" value="NZ_FNYY01000007.1"/>
</dbReference>
<dbReference type="InterPro" id="IPR000524">
    <property type="entry name" value="Tscrpt_reg_HTH_GntR"/>
</dbReference>
<dbReference type="SUPFAM" id="SSF48008">
    <property type="entry name" value="GntR ligand-binding domain-like"/>
    <property type="match status" value="1"/>
</dbReference>
<dbReference type="Pfam" id="PF00392">
    <property type="entry name" value="GntR"/>
    <property type="match status" value="1"/>
</dbReference>